<sequence length="651" mass="74717">MEASPVHTRPDSSKIDPFNETFFKRWQERVFSAIDVVNLGHILTDPKPKDDSHLLPTWEIGNKQVRHAILSTLSNELFDIYCQFKVAKEIWDAMNKKYILEDAGTQKYVIGNFRNFQMIEDRDVSSQIHDYHLLINDLAIEDIKLPEPFMAGYLVETLPESWKDYKNNMKHKRKQMSLEDVIIHIRIEEQNRNKDNIEKAKELSSKANVVEENPKPKNNRSRKQNFRTKPNASNKVQNLTIKKRGNCFICGKSGHHAAQCRHRKRTEKTNSKENLAETEVITAVISSEVSMVTNMMDWVVDSGATRHICGNISAFTSYTTIKEGEEQVFMGDSRSTPVIGKGKVLLKLTFGKMLALCDVLHVPDIRWNLVLVSLLGKVGVRILFDSDKIVLTKNDAFVGKCYCNQGLFLLNVSDIINNIASSSSTYIVDSCDIWHGRLGHVNFSYMKRMVELSLIPKLSLENHEKCESCLESKTTKKSCKSVERELDLLSLIHSDLGDLKNTMTRGGKRFYITFIDDYSRYIRVYLLRNKGEAKDAFIKYKIEVENQLIKKIKRLRTDRGGEYESNPFNSFCEDHGIIHETTPSYSPESNGVAERKNRTLKDMMNAMLVSSRAPLNLWGEVSYPHVIFKIGYLTRKLVKLLMSCGRVMHLI</sequence>
<dbReference type="InterPro" id="IPR036875">
    <property type="entry name" value="Znf_CCHC_sf"/>
</dbReference>
<dbReference type="Pfam" id="PF14223">
    <property type="entry name" value="Retrotran_gag_2"/>
    <property type="match status" value="1"/>
</dbReference>
<evidence type="ECO:0000259" key="3">
    <source>
        <dbReference type="PROSITE" id="PS50158"/>
    </source>
</evidence>
<evidence type="ECO:0000313" key="6">
    <source>
        <dbReference type="Proteomes" id="UP001168098"/>
    </source>
</evidence>
<feature type="region of interest" description="Disordered" evidence="2">
    <location>
        <begin position="201"/>
        <end position="234"/>
    </location>
</feature>
<dbReference type="InterPro" id="IPR036397">
    <property type="entry name" value="RNaseH_sf"/>
</dbReference>
<evidence type="ECO:0000313" key="5">
    <source>
        <dbReference type="EMBL" id="KAJ9691767.1"/>
    </source>
</evidence>
<dbReference type="AlphaFoldDB" id="A0AA38ZNB3"/>
<feature type="domain" description="Integrase catalytic" evidence="4">
    <location>
        <begin position="481"/>
        <end position="651"/>
    </location>
</feature>
<evidence type="ECO:0000256" key="1">
    <source>
        <dbReference type="PROSITE-ProRule" id="PRU00047"/>
    </source>
</evidence>
<dbReference type="Gene3D" id="4.10.60.10">
    <property type="entry name" value="Zinc finger, CCHC-type"/>
    <property type="match status" value="1"/>
</dbReference>
<dbReference type="Pfam" id="PF13976">
    <property type="entry name" value="gag_pre-integrs"/>
    <property type="match status" value="1"/>
</dbReference>
<keyword evidence="1" id="KW-0863">Zinc-finger</keyword>
<dbReference type="InterPro" id="IPR025724">
    <property type="entry name" value="GAG-pre-integrase_dom"/>
</dbReference>
<reference evidence="5 6" key="1">
    <citation type="journal article" date="2023" name="BMC Biotechnol.">
        <title>Vitis rotundifolia cv Carlos genome sequencing.</title>
        <authorList>
            <person name="Huff M."/>
            <person name="Hulse-Kemp A."/>
            <person name="Scheffler B."/>
            <person name="Youngblood R."/>
            <person name="Simpson S."/>
            <person name="Babiker E."/>
            <person name="Staton M."/>
        </authorList>
    </citation>
    <scope>NUCLEOTIDE SEQUENCE [LARGE SCALE GENOMIC DNA]</scope>
    <source>
        <tissue evidence="5">Leaf</tissue>
    </source>
</reference>
<dbReference type="Proteomes" id="UP001168098">
    <property type="component" value="Unassembled WGS sequence"/>
</dbReference>
<proteinExistence type="predicted"/>
<dbReference type="InterPro" id="IPR001878">
    <property type="entry name" value="Znf_CCHC"/>
</dbReference>
<dbReference type="InterPro" id="IPR001584">
    <property type="entry name" value="Integrase_cat-core"/>
</dbReference>
<protein>
    <recommendedName>
        <fullName evidence="7">Retrovirus-related Pol polyprotein from transposon TNT 1-94</fullName>
    </recommendedName>
</protein>
<dbReference type="GO" id="GO:0015074">
    <property type="term" value="P:DNA integration"/>
    <property type="evidence" value="ECO:0007669"/>
    <property type="project" value="InterPro"/>
</dbReference>
<dbReference type="SUPFAM" id="SSF53098">
    <property type="entry name" value="Ribonuclease H-like"/>
    <property type="match status" value="1"/>
</dbReference>
<dbReference type="InterPro" id="IPR012337">
    <property type="entry name" value="RNaseH-like_sf"/>
</dbReference>
<gene>
    <name evidence="5" type="ORF">PVL29_013840</name>
</gene>
<dbReference type="PROSITE" id="PS50994">
    <property type="entry name" value="INTEGRASE"/>
    <property type="match status" value="1"/>
</dbReference>
<comment type="caution">
    <text evidence="5">The sequence shown here is derived from an EMBL/GenBank/DDBJ whole genome shotgun (WGS) entry which is preliminary data.</text>
</comment>
<dbReference type="GO" id="GO:0008270">
    <property type="term" value="F:zinc ion binding"/>
    <property type="evidence" value="ECO:0007669"/>
    <property type="project" value="UniProtKB-KW"/>
</dbReference>
<dbReference type="Pfam" id="PF22936">
    <property type="entry name" value="Pol_BBD"/>
    <property type="match status" value="1"/>
</dbReference>
<keyword evidence="1" id="KW-0862">Zinc</keyword>
<dbReference type="InterPro" id="IPR054722">
    <property type="entry name" value="PolX-like_BBD"/>
</dbReference>
<name>A0AA38ZNB3_VITRO</name>
<dbReference type="PROSITE" id="PS50158">
    <property type="entry name" value="ZF_CCHC"/>
    <property type="match status" value="1"/>
</dbReference>
<evidence type="ECO:0000256" key="2">
    <source>
        <dbReference type="SAM" id="MobiDB-lite"/>
    </source>
</evidence>
<feature type="compositionally biased region" description="Basic residues" evidence="2">
    <location>
        <begin position="217"/>
        <end position="226"/>
    </location>
</feature>
<dbReference type="Gene3D" id="3.30.420.10">
    <property type="entry name" value="Ribonuclease H-like superfamily/Ribonuclease H"/>
    <property type="match status" value="1"/>
</dbReference>
<dbReference type="PANTHER" id="PTHR47592">
    <property type="entry name" value="PBF68 PROTEIN"/>
    <property type="match status" value="1"/>
</dbReference>
<accession>A0AA38ZNB3</accession>
<dbReference type="PANTHER" id="PTHR47592:SF27">
    <property type="entry name" value="OS08G0421700 PROTEIN"/>
    <property type="match status" value="1"/>
</dbReference>
<keyword evidence="1" id="KW-0479">Metal-binding</keyword>
<dbReference type="GO" id="GO:0003676">
    <property type="term" value="F:nucleic acid binding"/>
    <property type="evidence" value="ECO:0007669"/>
    <property type="project" value="InterPro"/>
</dbReference>
<dbReference type="SUPFAM" id="SSF57756">
    <property type="entry name" value="Retrovirus zinc finger-like domains"/>
    <property type="match status" value="1"/>
</dbReference>
<evidence type="ECO:0008006" key="7">
    <source>
        <dbReference type="Google" id="ProtNLM"/>
    </source>
</evidence>
<keyword evidence="6" id="KW-1185">Reference proteome</keyword>
<evidence type="ECO:0000259" key="4">
    <source>
        <dbReference type="PROSITE" id="PS50994"/>
    </source>
</evidence>
<dbReference type="Pfam" id="PF00665">
    <property type="entry name" value="rve"/>
    <property type="match status" value="1"/>
</dbReference>
<dbReference type="EMBL" id="JARBHA010000010">
    <property type="protein sequence ID" value="KAJ9691767.1"/>
    <property type="molecule type" value="Genomic_DNA"/>
</dbReference>
<feature type="domain" description="CCHC-type" evidence="3">
    <location>
        <begin position="247"/>
        <end position="261"/>
    </location>
</feature>
<organism evidence="5 6">
    <name type="scientific">Vitis rotundifolia</name>
    <name type="common">Muscadine grape</name>
    <dbReference type="NCBI Taxonomy" id="103349"/>
    <lineage>
        <taxon>Eukaryota</taxon>
        <taxon>Viridiplantae</taxon>
        <taxon>Streptophyta</taxon>
        <taxon>Embryophyta</taxon>
        <taxon>Tracheophyta</taxon>
        <taxon>Spermatophyta</taxon>
        <taxon>Magnoliopsida</taxon>
        <taxon>eudicotyledons</taxon>
        <taxon>Gunneridae</taxon>
        <taxon>Pentapetalae</taxon>
        <taxon>rosids</taxon>
        <taxon>Vitales</taxon>
        <taxon>Vitaceae</taxon>
        <taxon>Viteae</taxon>
        <taxon>Vitis</taxon>
    </lineage>
</organism>